<dbReference type="PROSITE" id="PS51704">
    <property type="entry name" value="GP_PDE"/>
    <property type="match status" value="1"/>
</dbReference>
<evidence type="ECO:0000259" key="1">
    <source>
        <dbReference type="PROSITE" id="PS51704"/>
    </source>
</evidence>
<sequence>MMLLPSLSQAFEIQGHRGARGLLPENTLPSFSAAVEAGVHGIEVDLLMTKDGEIVIHHDFFLNPRLCQYRDGSPIQNIALIKESTLSELKELDCGCRLHPKFPKQHLIPGTPIPTLQELLNALSSESHPNAKMIRLNLEIKADPATPHYIPEPALIVKKIADIVCEKGFANRVYYSSFDLALLAEMRRRDIDCILGLILDEESLIAQGIDPLDWLPTVISIAHSMQATIISPHYDLMTKEVVERLHQAGLRAIPWTINQQSICQHLIEMGADGVITDYPIDMLAFVNRS</sequence>
<dbReference type="Gene3D" id="3.20.20.190">
    <property type="entry name" value="Phosphatidylinositol (PI) phosphodiesterase"/>
    <property type="match status" value="1"/>
</dbReference>
<dbReference type="PATRIC" id="fig|389348.3.peg.2653"/>
<reference evidence="3" key="1">
    <citation type="submission" date="2015-09" db="EMBL/GenBank/DDBJ databases">
        <authorList>
            <person name="Bertelli C."/>
        </authorList>
    </citation>
    <scope>NUCLEOTIDE SEQUENCE [LARGE SCALE GENOMIC DNA]</scope>
    <source>
        <strain evidence="3">KNic</strain>
    </source>
</reference>
<dbReference type="GO" id="GO:0008081">
    <property type="term" value="F:phosphoric diester hydrolase activity"/>
    <property type="evidence" value="ECO:0007669"/>
    <property type="project" value="InterPro"/>
</dbReference>
<feature type="domain" description="GP-PDE" evidence="1">
    <location>
        <begin position="11"/>
        <end position="286"/>
    </location>
</feature>
<dbReference type="PANTHER" id="PTHR46211:SF14">
    <property type="entry name" value="GLYCEROPHOSPHODIESTER PHOSPHODIESTERASE"/>
    <property type="match status" value="1"/>
</dbReference>
<accession>A0A0U5JDK5</accession>
<dbReference type="AlphaFoldDB" id="A0A0U5JDK5"/>
<dbReference type="Proteomes" id="UP000069902">
    <property type="component" value="Chromosome cPNK"/>
</dbReference>
<dbReference type="SUPFAM" id="SSF51695">
    <property type="entry name" value="PLC-like phosphodiesterases"/>
    <property type="match status" value="1"/>
</dbReference>
<dbReference type="GO" id="GO:0006629">
    <property type="term" value="P:lipid metabolic process"/>
    <property type="evidence" value="ECO:0007669"/>
    <property type="project" value="InterPro"/>
</dbReference>
<protein>
    <recommendedName>
        <fullName evidence="1">GP-PDE domain-containing protein</fullName>
    </recommendedName>
</protein>
<dbReference type="KEGG" id="pnl:PNK_2364"/>
<name>A0A0U5JDK5_9BACT</name>
<dbReference type="InterPro" id="IPR017946">
    <property type="entry name" value="PLC-like_Pdiesterase_TIM-brl"/>
</dbReference>
<dbReference type="STRING" id="389348.PNK_2364"/>
<dbReference type="Pfam" id="PF03009">
    <property type="entry name" value="GDPD"/>
    <property type="match status" value="1"/>
</dbReference>
<dbReference type="InParanoid" id="A0A0U5JDK5"/>
<dbReference type="InterPro" id="IPR030395">
    <property type="entry name" value="GP_PDE_dom"/>
</dbReference>
<keyword evidence="3" id="KW-1185">Reference proteome</keyword>
<gene>
    <name evidence="2" type="ORF">PNK_2364</name>
</gene>
<dbReference type="PANTHER" id="PTHR46211">
    <property type="entry name" value="GLYCEROPHOSPHORYL DIESTER PHOSPHODIESTERASE"/>
    <property type="match status" value="1"/>
</dbReference>
<evidence type="ECO:0000313" key="2">
    <source>
        <dbReference type="EMBL" id="CUI17960.1"/>
    </source>
</evidence>
<organism evidence="2 3">
    <name type="scientific">Candidatus Protochlamydia naegleriophila</name>
    <dbReference type="NCBI Taxonomy" id="389348"/>
    <lineage>
        <taxon>Bacteria</taxon>
        <taxon>Pseudomonadati</taxon>
        <taxon>Chlamydiota</taxon>
        <taxon>Chlamydiia</taxon>
        <taxon>Parachlamydiales</taxon>
        <taxon>Parachlamydiaceae</taxon>
        <taxon>Candidatus Protochlamydia</taxon>
    </lineage>
</organism>
<proteinExistence type="predicted"/>
<dbReference type="FunCoup" id="A0A0U5JDK5">
    <property type="interactions" value="83"/>
</dbReference>
<evidence type="ECO:0000313" key="3">
    <source>
        <dbReference type="Proteomes" id="UP000069902"/>
    </source>
</evidence>
<dbReference type="EMBL" id="LN879502">
    <property type="protein sequence ID" value="CUI17960.1"/>
    <property type="molecule type" value="Genomic_DNA"/>
</dbReference>